<dbReference type="Proteomes" id="UP000010367">
    <property type="component" value="Chromosome"/>
</dbReference>
<dbReference type="AlphaFoldDB" id="K9TLD3"/>
<evidence type="ECO:0000313" key="2">
    <source>
        <dbReference type="Proteomes" id="UP000010367"/>
    </source>
</evidence>
<dbReference type="KEGG" id="oac:Oscil6304_3391"/>
<organism evidence="1 2">
    <name type="scientific">Oscillatoria acuminata PCC 6304</name>
    <dbReference type="NCBI Taxonomy" id="56110"/>
    <lineage>
        <taxon>Bacteria</taxon>
        <taxon>Bacillati</taxon>
        <taxon>Cyanobacteriota</taxon>
        <taxon>Cyanophyceae</taxon>
        <taxon>Oscillatoriophycideae</taxon>
        <taxon>Oscillatoriales</taxon>
        <taxon>Oscillatoriaceae</taxon>
        <taxon>Oscillatoria</taxon>
    </lineage>
</organism>
<reference evidence="1 2" key="1">
    <citation type="submission" date="2012-06" db="EMBL/GenBank/DDBJ databases">
        <title>Finished chromosome of genome of Oscillatoria acuminata PCC 6304.</title>
        <authorList>
            <consortium name="US DOE Joint Genome Institute"/>
            <person name="Gugger M."/>
            <person name="Coursin T."/>
            <person name="Rippka R."/>
            <person name="Tandeau De Marsac N."/>
            <person name="Huntemann M."/>
            <person name="Wei C.-L."/>
            <person name="Han J."/>
            <person name="Detter J.C."/>
            <person name="Han C."/>
            <person name="Tapia R."/>
            <person name="Davenport K."/>
            <person name="Daligault H."/>
            <person name="Erkkila T."/>
            <person name="Gu W."/>
            <person name="Munk A.C.C."/>
            <person name="Teshima H."/>
            <person name="Xu Y."/>
            <person name="Chain P."/>
            <person name="Chen A."/>
            <person name="Krypides N."/>
            <person name="Mavromatis K."/>
            <person name="Markowitz V."/>
            <person name="Szeto E."/>
            <person name="Ivanova N."/>
            <person name="Mikhailova N."/>
            <person name="Ovchinnikova G."/>
            <person name="Pagani I."/>
            <person name="Pati A."/>
            <person name="Goodwin L."/>
            <person name="Peters L."/>
            <person name="Pitluck S."/>
            <person name="Woyke T."/>
            <person name="Kerfeld C."/>
        </authorList>
    </citation>
    <scope>NUCLEOTIDE SEQUENCE [LARGE SCALE GENOMIC DNA]</scope>
    <source>
        <strain evidence="1 2">PCC 6304</strain>
    </source>
</reference>
<protein>
    <submittedName>
        <fullName evidence="1">Uncharacterized protein</fullName>
    </submittedName>
</protein>
<gene>
    <name evidence="1" type="ORF">Oscil6304_3391</name>
</gene>
<name>K9TLD3_9CYAN</name>
<keyword evidence="2" id="KW-1185">Reference proteome</keyword>
<dbReference type="InParanoid" id="K9TLD3"/>
<dbReference type="EMBL" id="CP003607">
    <property type="protein sequence ID" value="AFY82961.1"/>
    <property type="molecule type" value="Genomic_DNA"/>
</dbReference>
<sequence length="73" mass="8315">MVDELDKELRKCRAFLSLALCLVLANFAVSFKFPELPKTSEEPLESILCEKRVVSIFHSGNRLLDKFCLPEVS</sequence>
<dbReference type="HOGENOM" id="CLU_2701199_0_0_3"/>
<proteinExistence type="predicted"/>
<evidence type="ECO:0000313" key="1">
    <source>
        <dbReference type="EMBL" id="AFY82961.1"/>
    </source>
</evidence>
<accession>K9TLD3</accession>